<name>B8FBX7_DESAL</name>
<evidence type="ECO:0000256" key="2">
    <source>
        <dbReference type="SAM" id="Phobius"/>
    </source>
</evidence>
<dbReference type="HOGENOM" id="CLU_2751137_0_0_7"/>
<reference evidence="3 4" key="1">
    <citation type="journal article" date="2012" name="Environ. Microbiol.">
        <title>The genome sequence of Desulfatibacillum alkenivorans AK-01: a blueprint for anaerobic alkane oxidation.</title>
        <authorList>
            <person name="Callaghan A.V."/>
            <person name="Morris B.E."/>
            <person name="Pereira I.A."/>
            <person name="McInerney M.J."/>
            <person name="Austin R.N."/>
            <person name="Groves J.T."/>
            <person name="Kukor J.J."/>
            <person name="Suflita J.M."/>
            <person name="Young L.Y."/>
            <person name="Zylstra G.J."/>
            <person name="Wawrik B."/>
        </authorList>
    </citation>
    <scope>NUCLEOTIDE SEQUENCE [LARGE SCALE GENOMIC DNA]</scope>
    <source>
        <strain evidence="3 4">AK-01</strain>
    </source>
</reference>
<feature type="transmembrane region" description="Helical" evidence="2">
    <location>
        <begin position="43"/>
        <end position="67"/>
    </location>
</feature>
<keyword evidence="4" id="KW-1185">Reference proteome</keyword>
<evidence type="ECO:0000313" key="4">
    <source>
        <dbReference type="Proteomes" id="UP000000739"/>
    </source>
</evidence>
<feature type="compositionally biased region" description="Basic and acidic residues" evidence="1">
    <location>
        <begin position="28"/>
        <end position="39"/>
    </location>
</feature>
<accession>B8FBX7</accession>
<evidence type="ECO:0000256" key="1">
    <source>
        <dbReference type="SAM" id="MobiDB-lite"/>
    </source>
</evidence>
<dbReference type="RefSeq" id="WP_015948239.1">
    <property type="nucleotide sequence ID" value="NC_011768.1"/>
</dbReference>
<keyword evidence="2" id="KW-0472">Membrane</keyword>
<protein>
    <submittedName>
        <fullName evidence="3">Uncharacterized protein</fullName>
    </submittedName>
</protein>
<dbReference type="KEGG" id="dal:Dalk_3494"/>
<evidence type="ECO:0000313" key="3">
    <source>
        <dbReference type="EMBL" id="ACL05182.1"/>
    </source>
</evidence>
<sequence length="70" mass="7723">MKTTDSTWGRRIGYLFRPEDSTESLAQDGRRESRPKDFSQSDFGAGLGAMKAIIWICAGFALAMGLAQLH</sequence>
<organism evidence="3 4">
    <name type="scientific">Desulfatibacillum aliphaticivorans</name>
    <dbReference type="NCBI Taxonomy" id="218208"/>
    <lineage>
        <taxon>Bacteria</taxon>
        <taxon>Pseudomonadati</taxon>
        <taxon>Thermodesulfobacteriota</taxon>
        <taxon>Desulfobacteria</taxon>
        <taxon>Desulfobacterales</taxon>
        <taxon>Desulfatibacillaceae</taxon>
        <taxon>Desulfatibacillum</taxon>
    </lineage>
</organism>
<feature type="region of interest" description="Disordered" evidence="1">
    <location>
        <begin position="20"/>
        <end position="40"/>
    </location>
</feature>
<keyword evidence="2" id="KW-1133">Transmembrane helix</keyword>
<gene>
    <name evidence="3" type="ordered locus">Dalk_3494</name>
</gene>
<proteinExistence type="predicted"/>
<dbReference type="AlphaFoldDB" id="B8FBX7"/>
<keyword evidence="2" id="KW-0812">Transmembrane</keyword>
<dbReference type="Proteomes" id="UP000000739">
    <property type="component" value="Chromosome"/>
</dbReference>
<dbReference type="EMBL" id="CP001322">
    <property type="protein sequence ID" value="ACL05182.1"/>
    <property type="molecule type" value="Genomic_DNA"/>
</dbReference>